<feature type="domain" description="Glycosyltransferase 2-like" evidence="1">
    <location>
        <begin position="4"/>
        <end position="167"/>
    </location>
</feature>
<dbReference type="InterPro" id="IPR001173">
    <property type="entry name" value="Glyco_trans_2-like"/>
</dbReference>
<sequence>MSISVVMCIHSEPVEWLKSSIQSIIQQSFIDFEFIVVNDNPHRELNRQLLAEYARKESRVTVIHNEENIGLTRSLNIGLSVARGKYIARMDADDISIFHRLQVQYDFMESNPEYILCGSDAWIIDEKGEKVNKGLNIYFEDQKIREIFPILNPMCHPSLFMNRSVLNQSRIKYNETYRYAQDYEIIRELLNCGKVCNLSTKLLKYRKSPDQISRSKFSLQHKYANQTRLRYMQDIFDAQGCSAQEIYKQLKLVSKDKIVYNSLLSLLTNFDLAVDKKEYYMSVLSFRYSLRDSLKLVFRSLK</sequence>
<organism evidence="2 3">
    <name type="scientific">Sinomicrobium weinanense</name>
    <dbReference type="NCBI Taxonomy" id="2842200"/>
    <lineage>
        <taxon>Bacteria</taxon>
        <taxon>Pseudomonadati</taxon>
        <taxon>Bacteroidota</taxon>
        <taxon>Flavobacteriia</taxon>
        <taxon>Flavobacteriales</taxon>
        <taxon>Flavobacteriaceae</taxon>
        <taxon>Sinomicrobium</taxon>
    </lineage>
</organism>
<comment type="caution">
    <text evidence="2">The sequence shown here is derived from an EMBL/GenBank/DDBJ whole genome shotgun (WGS) entry which is preliminary data.</text>
</comment>
<protein>
    <submittedName>
        <fullName evidence="2">Glycosyltransferase family 2 protein</fullName>
    </submittedName>
</protein>
<dbReference type="AlphaFoldDB" id="A0A926JUG9"/>
<evidence type="ECO:0000259" key="1">
    <source>
        <dbReference type="Pfam" id="PF00535"/>
    </source>
</evidence>
<dbReference type="PANTHER" id="PTHR43685:SF10">
    <property type="entry name" value="LACTO-N-NEOTETRAOSE BIOSYNTHESIS GLYCOSYL TRANSFERASE LGTA"/>
    <property type="match status" value="1"/>
</dbReference>
<name>A0A926JUG9_9FLAO</name>
<keyword evidence="3" id="KW-1185">Reference proteome</keyword>
<dbReference type="Pfam" id="PF00535">
    <property type="entry name" value="Glycos_transf_2"/>
    <property type="match status" value="1"/>
</dbReference>
<proteinExistence type="predicted"/>
<dbReference type="EMBL" id="JACVDC010000059">
    <property type="protein sequence ID" value="MBC9797457.1"/>
    <property type="molecule type" value="Genomic_DNA"/>
</dbReference>
<reference evidence="2 3" key="1">
    <citation type="submission" date="2020-09" db="EMBL/GenBank/DDBJ databases">
        <title>Sinomicrobium weinanense sp. nov., a halophilic bacteria isolated from saline-alkali soil.</title>
        <authorList>
            <person name="Wu P."/>
            <person name="Ren H."/>
            <person name="Mei Y."/>
            <person name="Liang Y."/>
            <person name="Chen Z."/>
        </authorList>
    </citation>
    <scope>NUCLEOTIDE SEQUENCE [LARGE SCALE GENOMIC DNA]</scope>
    <source>
        <strain evidence="2 3">FJxs</strain>
    </source>
</reference>
<evidence type="ECO:0000313" key="3">
    <source>
        <dbReference type="Proteomes" id="UP000653730"/>
    </source>
</evidence>
<gene>
    <name evidence="2" type="ORF">IBL28_15890</name>
</gene>
<evidence type="ECO:0000313" key="2">
    <source>
        <dbReference type="EMBL" id="MBC9797457.1"/>
    </source>
</evidence>
<dbReference type="Proteomes" id="UP000653730">
    <property type="component" value="Unassembled WGS sequence"/>
</dbReference>
<dbReference type="RefSeq" id="WP_187966589.1">
    <property type="nucleotide sequence ID" value="NZ_JACVDC010000059.1"/>
</dbReference>
<dbReference type="InterPro" id="IPR029044">
    <property type="entry name" value="Nucleotide-diphossugar_trans"/>
</dbReference>
<dbReference type="Gene3D" id="3.90.550.10">
    <property type="entry name" value="Spore Coat Polysaccharide Biosynthesis Protein SpsA, Chain A"/>
    <property type="match status" value="1"/>
</dbReference>
<dbReference type="SUPFAM" id="SSF53448">
    <property type="entry name" value="Nucleotide-diphospho-sugar transferases"/>
    <property type="match status" value="1"/>
</dbReference>
<dbReference type="InterPro" id="IPR050834">
    <property type="entry name" value="Glycosyltransf_2"/>
</dbReference>
<dbReference type="PANTHER" id="PTHR43685">
    <property type="entry name" value="GLYCOSYLTRANSFERASE"/>
    <property type="match status" value="1"/>
</dbReference>
<accession>A0A926JUG9</accession>